<dbReference type="InterPro" id="IPR046450">
    <property type="entry name" value="PA_dom_sf"/>
</dbReference>
<evidence type="ECO:0000313" key="4">
    <source>
        <dbReference type="Proteomes" id="UP000742024"/>
    </source>
</evidence>
<dbReference type="Pfam" id="PF02225">
    <property type="entry name" value="PA"/>
    <property type="match status" value="1"/>
</dbReference>
<gene>
    <name evidence="3" type="ORF">E4U56_003292</name>
    <name evidence="2" type="ORF">E4U57_003368</name>
</gene>
<dbReference type="AlphaFoldDB" id="A0A9P7SNY3"/>
<dbReference type="InterPro" id="IPR003137">
    <property type="entry name" value="PA_domain"/>
</dbReference>
<dbReference type="SUPFAM" id="SSF52025">
    <property type="entry name" value="PA domain"/>
    <property type="match status" value="1"/>
</dbReference>
<dbReference type="Proteomes" id="UP000742024">
    <property type="component" value="Unassembled WGS sequence"/>
</dbReference>
<protein>
    <recommendedName>
        <fullName evidence="1">PA domain-containing protein</fullName>
    </recommendedName>
</protein>
<keyword evidence="4" id="KW-1185">Reference proteome</keyword>
<dbReference type="Proteomes" id="UP000784919">
    <property type="component" value="Unassembled WGS sequence"/>
</dbReference>
<reference evidence="3 4" key="1">
    <citation type="journal article" date="2020" name="bioRxiv">
        <title>Whole genome comparisons of ergot fungi reveals the divergence and evolution of species within the genus Claviceps are the result of varying mechanisms driving genome evolution and host range expansion.</title>
        <authorList>
            <person name="Wyka S.A."/>
            <person name="Mondo S.J."/>
            <person name="Liu M."/>
            <person name="Dettman J."/>
            <person name="Nalam V."/>
            <person name="Broders K.D."/>
        </authorList>
    </citation>
    <scope>NUCLEOTIDE SEQUENCE</scope>
    <source>
        <strain evidence="3">CCC 1102</strain>
        <strain evidence="2 4">LM583</strain>
    </source>
</reference>
<accession>A0A9P7SNY3</accession>
<evidence type="ECO:0000259" key="1">
    <source>
        <dbReference type="Pfam" id="PF02225"/>
    </source>
</evidence>
<feature type="domain" description="PA" evidence="1">
    <location>
        <begin position="15"/>
        <end position="67"/>
    </location>
</feature>
<evidence type="ECO:0000313" key="2">
    <source>
        <dbReference type="EMBL" id="KAG5955542.1"/>
    </source>
</evidence>
<proteinExistence type="predicted"/>
<organism evidence="3 5">
    <name type="scientific">Claviceps arundinis</name>
    <dbReference type="NCBI Taxonomy" id="1623583"/>
    <lineage>
        <taxon>Eukaryota</taxon>
        <taxon>Fungi</taxon>
        <taxon>Dikarya</taxon>
        <taxon>Ascomycota</taxon>
        <taxon>Pezizomycotina</taxon>
        <taxon>Sordariomycetes</taxon>
        <taxon>Hypocreomycetidae</taxon>
        <taxon>Hypocreales</taxon>
        <taxon>Clavicipitaceae</taxon>
        <taxon>Claviceps</taxon>
    </lineage>
</organism>
<dbReference type="Gene3D" id="3.50.30.30">
    <property type="match status" value="1"/>
</dbReference>
<dbReference type="EMBL" id="SRPR01000252">
    <property type="protein sequence ID" value="KAG5955542.1"/>
    <property type="molecule type" value="Genomic_DNA"/>
</dbReference>
<evidence type="ECO:0000313" key="3">
    <source>
        <dbReference type="EMBL" id="KAG5962609.1"/>
    </source>
</evidence>
<comment type="caution">
    <text evidence="3">The sequence shown here is derived from an EMBL/GenBank/DDBJ whole genome shotgun (WGS) entry which is preliminary data.</text>
</comment>
<name>A0A9P7SNY3_9HYPO</name>
<dbReference type="EMBL" id="SRPS01000217">
    <property type="protein sequence ID" value="KAG5962609.1"/>
    <property type="molecule type" value="Genomic_DNA"/>
</dbReference>
<dbReference type="OrthoDB" id="10256524at2759"/>
<sequence>MPLDATSLNYHVGDDACQPLLTNLPDLKKYLVLVRRGTCPYDDKLRNLVAKGAQYVMLYNDEPDMVTSIPDDTIVVDATGMVSPEFGVDWVGPLKDGRKLTINGTDGSVLPMPYQDLTGSLHKATALGSDQIWINSSADKEKAT</sequence>
<evidence type="ECO:0000313" key="5">
    <source>
        <dbReference type="Proteomes" id="UP000784919"/>
    </source>
</evidence>